<dbReference type="InterPro" id="IPR002347">
    <property type="entry name" value="SDR_fam"/>
</dbReference>
<dbReference type="Pfam" id="PF13561">
    <property type="entry name" value="adh_short_C2"/>
    <property type="match status" value="1"/>
</dbReference>
<dbReference type="NCBIfam" id="NF005559">
    <property type="entry name" value="PRK07231.1"/>
    <property type="match status" value="1"/>
</dbReference>
<dbReference type="PANTHER" id="PTHR43639:SF1">
    <property type="entry name" value="SHORT-CHAIN DEHYDROGENASE_REDUCTASE FAMILY PROTEIN"/>
    <property type="match status" value="1"/>
</dbReference>
<name>A0A0J9ECZ2_9FIRM</name>
<reference evidence="3 4" key="1">
    <citation type="submission" date="2011-04" db="EMBL/GenBank/DDBJ databases">
        <title>The Genome Sequence of Clostridium citroniae WAL-19142.</title>
        <authorList>
            <consortium name="The Broad Institute Genome Sequencing Platform"/>
            <person name="Earl A."/>
            <person name="Ward D."/>
            <person name="Feldgarden M."/>
            <person name="Gevers D."/>
            <person name="Warren Y.A."/>
            <person name="Tyrrell K.L."/>
            <person name="Citron D.M."/>
            <person name="Goldstein E.J."/>
            <person name="Daigneault M."/>
            <person name="Allen-Vercoe E."/>
            <person name="Young S.K."/>
            <person name="Zeng Q."/>
            <person name="Gargeya S."/>
            <person name="Fitzgerald M."/>
            <person name="Haas B."/>
            <person name="Abouelleil A."/>
            <person name="Alvarado L."/>
            <person name="Arachchi H.M."/>
            <person name="Berlin A."/>
            <person name="Brown A."/>
            <person name="Chapman S.B."/>
            <person name="Chen Z."/>
            <person name="Dunbar C."/>
            <person name="Freedman E."/>
            <person name="Gearin G."/>
            <person name="Gellesch M."/>
            <person name="Goldberg J."/>
            <person name="Griggs A."/>
            <person name="Gujja S."/>
            <person name="Heilman E.R."/>
            <person name="Heiman D."/>
            <person name="Howarth C."/>
            <person name="Larson L."/>
            <person name="Lui A."/>
            <person name="MacDonald P.J."/>
            <person name="Mehta T."/>
            <person name="Montmayeur A."/>
            <person name="Murphy C."/>
            <person name="Neiman D."/>
            <person name="Pearson M."/>
            <person name="Priest M."/>
            <person name="Roberts A."/>
            <person name="Saif S."/>
            <person name="Shea T."/>
            <person name="Shenoy N."/>
            <person name="Sisk P."/>
            <person name="Stolte C."/>
            <person name="Sykes S."/>
            <person name="White J."/>
            <person name="Yandava C."/>
            <person name="Wortman J."/>
            <person name="Nusbaum C."/>
            <person name="Birren B."/>
        </authorList>
    </citation>
    <scope>NUCLEOTIDE SEQUENCE [LARGE SCALE GENOMIC DNA]</scope>
    <source>
        <strain evidence="3 4">WAL-19142</strain>
    </source>
</reference>
<proteinExistence type="inferred from homology"/>
<keyword evidence="2" id="KW-0560">Oxidoreductase</keyword>
<comment type="similarity">
    <text evidence="1">Belongs to the short-chain dehydrogenases/reductases (SDR) family.</text>
</comment>
<evidence type="ECO:0000256" key="2">
    <source>
        <dbReference type="ARBA" id="ARBA00023002"/>
    </source>
</evidence>
<dbReference type="PRINTS" id="PR00080">
    <property type="entry name" value="SDRFAMILY"/>
</dbReference>
<comment type="caution">
    <text evidence="3">The sequence shown here is derived from an EMBL/GenBank/DDBJ whole genome shotgun (WGS) entry which is preliminary data.</text>
</comment>
<dbReference type="GeneID" id="93166780"/>
<dbReference type="FunFam" id="3.40.50.720:FF:000084">
    <property type="entry name" value="Short-chain dehydrogenase reductase"/>
    <property type="match status" value="1"/>
</dbReference>
<dbReference type="InterPro" id="IPR036291">
    <property type="entry name" value="NAD(P)-bd_dom_sf"/>
</dbReference>
<protein>
    <submittedName>
        <fullName evidence="3">Uncharacterized protein</fullName>
    </submittedName>
</protein>
<dbReference type="SUPFAM" id="SSF51735">
    <property type="entry name" value="NAD(P)-binding Rossmann-fold domains"/>
    <property type="match status" value="1"/>
</dbReference>
<dbReference type="CDD" id="cd05233">
    <property type="entry name" value="SDR_c"/>
    <property type="match status" value="1"/>
</dbReference>
<dbReference type="AlphaFoldDB" id="A0A0J9ECZ2"/>
<sequence>MRLKDKVAIVTGASRGIGAEIASMFAAEGARVVLAARSMEEMEQLRQSISRQGGESICVSTDVRSRESMKNMVKTACDAYGAIDILVNNAGYPMFGYAVDDEDEEAEKRYEAIMETNVRGYWYGARFAVPYMKEGNRGSIINISSVRGHLGLANETAYCAAKGAVKMMTKALAVELAPYNIRVNCISPGAIQVKVGHWVLSRYGQEIYDEYVEKFRDVHLLGMECNQPLHMIGEPRDIGYTAVYLASEEARFVTGSDIVVDGGLTSLLPEPGALDMETLVALHGKQGPMNQWFQSLG</sequence>
<evidence type="ECO:0000313" key="3">
    <source>
        <dbReference type="EMBL" id="KMW13515.1"/>
    </source>
</evidence>
<dbReference type="GO" id="GO:0008206">
    <property type="term" value="P:bile acid metabolic process"/>
    <property type="evidence" value="ECO:0007669"/>
    <property type="project" value="UniProtKB-ARBA"/>
</dbReference>
<dbReference type="EMBL" id="ADLK01000044">
    <property type="protein sequence ID" value="KMW13515.1"/>
    <property type="molecule type" value="Genomic_DNA"/>
</dbReference>
<dbReference type="PRINTS" id="PR00081">
    <property type="entry name" value="GDHRDH"/>
</dbReference>
<evidence type="ECO:0000256" key="1">
    <source>
        <dbReference type="ARBA" id="ARBA00006484"/>
    </source>
</evidence>
<dbReference type="InterPro" id="IPR020904">
    <property type="entry name" value="Sc_DH/Rdtase_CS"/>
</dbReference>
<dbReference type="PROSITE" id="PS00061">
    <property type="entry name" value="ADH_SHORT"/>
    <property type="match status" value="1"/>
</dbReference>
<accession>A0A0J9ECZ2</accession>
<dbReference type="GO" id="GO:0016491">
    <property type="term" value="F:oxidoreductase activity"/>
    <property type="evidence" value="ECO:0007669"/>
    <property type="project" value="UniProtKB-KW"/>
</dbReference>
<dbReference type="RefSeq" id="WP_007868664.1">
    <property type="nucleotide sequence ID" value="NZ_KQ235884.1"/>
</dbReference>
<dbReference type="Gene3D" id="3.40.50.720">
    <property type="entry name" value="NAD(P)-binding Rossmann-like Domain"/>
    <property type="match status" value="1"/>
</dbReference>
<organism evidence="3 4">
    <name type="scientific">[Clostridium] citroniae WAL-19142</name>
    <dbReference type="NCBI Taxonomy" id="742734"/>
    <lineage>
        <taxon>Bacteria</taxon>
        <taxon>Bacillati</taxon>
        <taxon>Bacillota</taxon>
        <taxon>Clostridia</taxon>
        <taxon>Lachnospirales</taxon>
        <taxon>Lachnospiraceae</taxon>
        <taxon>Enterocloster</taxon>
    </lineage>
</organism>
<dbReference type="PANTHER" id="PTHR43639">
    <property type="entry name" value="OXIDOREDUCTASE, SHORT-CHAIN DEHYDROGENASE/REDUCTASE FAMILY (AFU_ORTHOLOGUE AFUA_5G02870)"/>
    <property type="match status" value="1"/>
</dbReference>
<dbReference type="PATRIC" id="fig|742734.4.peg.5434"/>
<gene>
    <name evidence="3" type="ORF">HMPREF9470_05078</name>
</gene>
<evidence type="ECO:0000313" key="4">
    <source>
        <dbReference type="Proteomes" id="UP000037392"/>
    </source>
</evidence>
<dbReference type="OrthoDB" id="9803333at2"/>
<dbReference type="Proteomes" id="UP000037392">
    <property type="component" value="Unassembled WGS sequence"/>
</dbReference>